<dbReference type="InterPro" id="IPR050667">
    <property type="entry name" value="PPR-containing_protein"/>
</dbReference>
<evidence type="ECO:0008006" key="6">
    <source>
        <dbReference type="Google" id="ProtNLM"/>
    </source>
</evidence>
<name>A0AAW1XFT0_RUBAR</name>
<feature type="repeat" description="PPR" evidence="3">
    <location>
        <begin position="35"/>
        <end position="69"/>
    </location>
</feature>
<evidence type="ECO:0000256" key="2">
    <source>
        <dbReference type="ARBA" id="ARBA00022737"/>
    </source>
</evidence>
<evidence type="ECO:0000313" key="4">
    <source>
        <dbReference type="EMBL" id="KAK9935244.1"/>
    </source>
</evidence>
<dbReference type="PANTHER" id="PTHR47939">
    <property type="entry name" value="MEMBRANE-ASSOCIATED SALT-INDUCIBLE PROTEIN-LIKE"/>
    <property type="match status" value="1"/>
</dbReference>
<dbReference type="AlphaFoldDB" id="A0AAW1XFT0"/>
<comment type="similarity">
    <text evidence="1">Belongs to the PPR family. P subfamily.</text>
</comment>
<accession>A0AAW1XFT0</accession>
<dbReference type="Gene3D" id="1.25.40.10">
    <property type="entry name" value="Tetratricopeptide repeat domain"/>
    <property type="match status" value="2"/>
</dbReference>
<gene>
    <name evidence="4" type="ORF">M0R45_022354</name>
</gene>
<evidence type="ECO:0000313" key="5">
    <source>
        <dbReference type="Proteomes" id="UP001457282"/>
    </source>
</evidence>
<dbReference type="PANTHER" id="PTHR47939:SF13">
    <property type="entry name" value="OS03G0201400 PROTEIN"/>
    <property type="match status" value="1"/>
</dbReference>
<comment type="caution">
    <text evidence="4">The sequence shown here is derived from an EMBL/GenBank/DDBJ whole genome shotgun (WGS) entry which is preliminary data.</text>
</comment>
<keyword evidence="2" id="KW-0677">Repeat</keyword>
<dbReference type="Pfam" id="PF01535">
    <property type="entry name" value="PPR"/>
    <property type="match status" value="1"/>
</dbReference>
<dbReference type="Pfam" id="PF13041">
    <property type="entry name" value="PPR_2"/>
    <property type="match status" value="1"/>
</dbReference>
<dbReference type="InterPro" id="IPR002885">
    <property type="entry name" value="PPR_rpt"/>
</dbReference>
<protein>
    <recommendedName>
        <fullName evidence="6">Pentatricopeptide repeat-containing protein</fullName>
    </recommendedName>
</protein>
<dbReference type="EMBL" id="JBEDUW010000004">
    <property type="protein sequence ID" value="KAK9935244.1"/>
    <property type="molecule type" value="Genomic_DNA"/>
</dbReference>
<proteinExistence type="inferred from homology"/>
<organism evidence="4 5">
    <name type="scientific">Rubus argutus</name>
    <name type="common">Southern blackberry</name>
    <dbReference type="NCBI Taxonomy" id="59490"/>
    <lineage>
        <taxon>Eukaryota</taxon>
        <taxon>Viridiplantae</taxon>
        <taxon>Streptophyta</taxon>
        <taxon>Embryophyta</taxon>
        <taxon>Tracheophyta</taxon>
        <taxon>Spermatophyta</taxon>
        <taxon>Magnoliopsida</taxon>
        <taxon>eudicotyledons</taxon>
        <taxon>Gunneridae</taxon>
        <taxon>Pentapetalae</taxon>
        <taxon>rosids</taxon>
        <taxon>fabids</taxon>
        <taxon>Rosales</taxon>
        <taxon>Rosaceae</taxon>
        <taxon>Rosoideae</taxon>
        <taxon>Rosoideae incertae sedis</taxon>
        <taxon>Rubus</taxon>
    </lineage>
</organism>
<keyword evidence="5" id="KW-1185">Reference proteome</keyword>
<evidence type="ECO:0000256" key="1">
    <source>
        <dbReference type="ARBA" id="ARBA00007626"/>
    </source>
</evidence>
<feature type="repeat" description="PPR" evidence="3">
    <location>
        <begin position="106"/>
        <end position="140"/>
    </location>
</feature>
<dbReference type="InterPro" id="IPR011990">
    <property type="entry name" value="TPR-like_helical_dom_sf"/>
</dbReference>
<dbReference type="NCBIfam" id="TIGR00756">
    <property type="entry name" value="PPR"/>
    <property type="match status" value="4"/>
</dbReference>
<sequence length="212" mass="24420">MSGLLLIINELGSEKRLAEALEFFERSKASGFEPDTPTYNALVGAYCWSMRMADAFRVVDEMRKCGIGPKSRTYDIILHHLVKHRRTEQAYSVFQKISSEPGCKPTVTTYEILVRMFCNEKRMDMTLRVWDQMKEKGVLPGMHMFTLINNLCHESKLDDACRYFQEMLDVGIRPPAQLFSNPKQALLDYGREDAVISFGLKIEKLRKTPLVE</sequence>
<evidence type="ECO:0000256" key="3">
    <source>
        <dbReference type="PROSITE-ProRule" id="PRU00708"/>
    </source>
</evidence>
<dbReference type="Proteomes" id="UP001457282">
    <property type="component" value="Unassembled WGS sequence"/>
</dbReference>
<dbReference type="PROSITE" id="PS51375">
    <property type="entry name" value="PPR"/>
    <property type="match status" value="2"/>
</dbReference>
<reference evidence="4 5" key="1">
    <citation type="journal article" date="2023" name="G3 (Bethesda)">
        <title>A chromosome-length genome assembly and annotation of blackberry (Rubus argutus, cv. 'Hillquist').</title>
        <authorList>
            <person name="Bruna T."/>
            <person name="Aryal R."/>
            <person name="Dudchenko O."/>
            <person name="Sargent D.J."/>
            <person name="Mead D."/>
            <person name="Buti M."/>
            <person name="Cavallini A."/>
            <person name="Hytonen T."/>
            <person name="Andres J."/>
            <person name="Pham M."/>
            <person name="Weisz D."/>
            <person name="Mascagni F."/>
            <person name="Usai G."/>
            <person name="Natali L."/>
            <person name="Bassil N."/>
            <person name="Fernandez G.E."/>
            <person name="Lomsadze A."/>
            <person name="Armour M."/>
            <person name="Olukolu B."/>
            <person name="Poorten T."/>
            <person name="Britton C."/>
            <person name="Davik J."/>
            <person name="Ashrafi H."/>
            <person name="Aiden E.L."/>
            <person name="Borodovsky M."/>
            <person name="Worthington M."/>
        </authorList>
    </citation>
    <scope>NUCLEOTIDE SEQUENCE [LARGE SCALE GENOMIC DNA]</scope>
    <source>
        <strain evidence="4">PI 553951</strain>
    </source>
</reference>
<dbReference type="Pfam" id="PF12854">
    <property type="entry name" value="PPR_1"/>
    <property type="match status" value="1"/>
</dbReference>